<name>A0A8J3I293_9CHLR</name>
<evidence type="ECO:0000313" key="3">
    <source>
        <dbReference type="Proteomes" id="UP000612362"/>
    </source>
</evidence>
<dbReference type="Pfam" id="PF00485">
    <property type="entry name" value="PRK"/>
    <property type="match status" value="1"/>
</dbReference>
<keyword evidence="3" id="KW-1185">Reference proteome</keyword>
<dbReference type="AlphaFoldDB" id="A0A8J3I293"/>
<evidence type="ECO:0000313" key="2">
    <source>
        <dbReference type="EMBL" id="GHO46276.1"/>
    </source>
</evidence>
<dbReference type="GO" id="GO:0016301">
    <property type="term" value="F:kinase activity"/>
    <property type="evidence" value="ECO:0007669"/>
    <property type="project" value="InterPro"/>
</dbReference>
<dbReference type="InterPro" id="IPR006083">
    <property type="entry name" value="PRK/URK"/>
</dbReference>
<comment type="caution">
    <text evidence="2">The sequence shown here is derived from an EMBL/GenBank/DDBJ whole genome shotgun (WGS) entry which is preliminary data.</text>
</comment>
<proteinExistence type="predicted"/>
<protein>
    <recommendedName>
        <fullName evidence="1">Phosphoribulokinase/uridine kinase domain-containing protein</fullName>
    </recommendedName>
</protein>
<dbReference type="InterPro" id="IPR027417">
    <property type="entry name" value="P-loop_NTPase"/>
</dbReference>
<organism evidence="2 3">
    <name type="scientific">Ktedonospora formicarum</name>
    <dbReference type="NCBI Taxonomy" id="2778364"/>
    <lineage>
        <taxon>Bacteria</taxon>
        <taxon>Bacillati</taxon>
        <taxon>Chloroflexota</taxon>
        <taxon>Ktedonobacteria</taxon>
        <taxon>Ktedonobacterales</taxon>
        <taxon>Ktedonobacteraceae</taxon>
        <taxon>Ktedonospora</taxon>
    </lineage>
</organism>
<dbReference type="Proteomes" id="UP000612362">
    <property type="component" value="Unassembled WGS sequence"/>
</dbReference>
<dbReference type="EMBL" id="BNJF01000002">
    <property type="protein sequence ID" value="GHO46276.1"/>
    <property type="molecule type" value="Genomic_DNA"/>
</dbReference>
<accession>A0A8J3I293</accession>
<dbReference type="Gene3D" id="3.40.50.300">
    <property type="entry name" value="P-loop containing nucleotide triphosphate hydrolases"/>
    <property type="match status" value="1"/>
</dbReference>
<feature type="domain" description="Phosphoribulokinase/uridine kinase" evidence="1">
    <location>
        <begin position="19"/>
        <end position="202"/>
    </location>
</feature>
<reference evidence="2" key="1">
    <citation type="submission" date="2020-10" db="EMBL/GenBank/DDBJ databases">
        <title>Taxonomic study of unclassified bacteria belonging to the class Ktedonobacteria.</title>
        <authorList>
            <person name="Yabe S."/>
            <person name="Wang C.M."/>
            <person name="Zheng Y."/>
            <person name="Sakai Y."/>
            <person name="Cavaletti L."/>
            <person name="Monciardini P."/>
            <person name="Donadio S."/>
        </authorList>
    </citation>
    <scope>NUCLEOTIDE SEQUENCE</scope>
    <source>
        <strain evidence="2">SOSP1-1</strain>
    </source>
</reference>
<dbReference type="GO" id="GO:0005524">
    <property type="term" value="F:ATP binding"/>
    <property type="evidence" value="ECO:0007669"/>
    <property type="project" value="InterPro"/>
</dbReference>
<gene>
    <name evidence="2" type="ORF">KSX_44390</name>
</gene>
<evidence type="ECO:0000259" key="1">
    <source>
        <dbReference type="Pfam" id="PF00485"/>
    </source>
</evidence>
<sequence>MPPLLECVDALPLKRIYLIAGPAASGKTTFATTLARHMRATLLSMDHYYLDEDVVVKEYDEKYGVMPQWESPDAYDVYRMREDIDALLTTGSATIPSYSFVHSRREGYQDMCLDEDQPLIIEGLYAIRFSGILSEENDSMLKLYIHAETEERRARSHIRDVVKRGKPLADFEKRYHFVDLGEKRWVLRQMHDADFVIESTNEKRYGFFQRDSEVSHAEV</sequence>
<dbReference type="PRINTS" id="PR00988">
    <property type="entry name" value="URIDINKINASE"/>
</dbReference>
<dbReference type="PANTHER" id="PTHR10285">
    <property type="entry name" value="URIDINE KINASE"/>
    <property type="match status" value="1"/>
</dbReference>
<dbReference type="SUPFAM" id="SSF52540">
    <property type="entry name" value="P-loop containing nucleoside triphosphate hydrolases"/>
    <property type="match status" value="1"/>
</dbReference>